<dbReference type="InterPro" id="IPR005894">
    <property type="entry name" value="DrrA"/>
</dbReference>
<gene>
    <name evidence="12" type="ORF">ACFQVC_35740</name>
</gene>
<evidence type="ECO:0000256" key="9">
    <source>
        <dbReference type="ARBA" id="ARBA00049985"/>
    </source>
</evidence>
<dbReference type="PANTHER" id="PTHR42711">
    <property type="entry name" value="ABC TRANSPORTER ATP-BINDING PROTEIN"/>
    <property type="match status" value="1"/>
</dbReference>
<keyword evidence="4" id="KW-0547">Nucleotide-binding</keyword>
<keyword evidence="7" id="KW-0472">Membrane</keyword>
<evidence type="ECO:0000256" key="8">
    <source>
        <dbReference type="ARBA" id="ARBA00023251"/>
    </source>
</evidence>
<dbReference type="Proteomes" id="UP001596523">
    <property type="component" value="Unassembled WGS sequence"/>
</dbReference>
<feature type="compositionally biased region" description="Low complexity" evidence="10">
    <location>
        <begin position="326"/>
        <end position="341"/>
    </location>
</feature>
<keyword evidence="6" id="KW-1278">Translocase</keyword>
<dbReference type="InterPro" id="IPR050763">
    <property type="entry name" value="ABC_transporter_ATP-binding"/>
</dbReference>
<evidence type="ECO:0000256" key="10">
    <source>
        <dbReference type="SAM" id="MobiDB-lite"/>
    </source>
</evidence>
<name>A0ABW2JTR1_9ACTN</name>
<dbReference type="SUPFAM" id="SSF52540">
    <property type="entry name" value="P-loop containing nucleoside triphosphate hydrolases"/>
    <property type="match status" value="1"/>
</dbReference>
<feature type="domain" description="ABC transporter" evidence="11">
    <location>
        <begin position="20"/>
        <end position="250"/>
    </location>
</feature>
<dbReference type="InterPro" id="IPR003439">
    <property type="entry name" value="ABC_transporter-like_ATP-bd"/>
</dbReference>
<evidence type="ECO:0000256" key="1">
    <source>
        <dbReference type="ARBA" id="ARBA00004413"/>
    </source>
</evidence>
<dbReference type="InterPro" id="IPR027417">
    <property type="entry name" value="P-loop_NTPase"/>
</dbReference>
<feature type="region of interest" description="Disordered" evidence="10">
    <location>
        <begin position="317"/>
        <end position="349"/>
    </location>
</feature>
<evidence type="ECO:0000256" key="5">
    <source>
        <dbReference type="ARBA" id="ARBA00022840"/>
    </source>
</evidence>
<dbReference type="SMART" id="SM00382">
    <property type="entry name" value="AAA"/>
    <property type="match status" value="1"/>
</dbReference>
<dbReference type="Pfam" id="PF00005">
    <property type="entry name" value="ABC_tran"/>
    <property type="match status" value="1"/>
</dbReference>
<sequence>MTAARTTTTAIPPATAQKAITATGLRKSYGEKLVLDGIDLDIAEGTVFALLGPNGAGKTTTVEILSTLTDADAGEAWVAGRHLTRAAEAVRTAIGVTGQFSAVDNLLTAEENLLLMADLHHLDRREGRRRARDLLQRFDLAEVASKSAVTFSGGMRRKLDLAMTLVGDPRIIFLDEPTTGLDPRSRRTMWEIIRGLVADGVTIFLTTQYLEEADQLADRIAVLDHGRLIAEGTADELKRRIPGGHIRLQFADPHGLGTAAGIFGIATRDDDSLTLQIPSDGSIPNLRAVLDTLEATGVQAEHLTVHTPDLDDVFLTLTGRTPPGDTAATPGSAGSPSSSGSLNSAKENV</sequence>
<comment type="similarity">
    <text evidence="9">Belongs to the ABC transporter superfamily. Drug exporter-1 (DrugE1) (TC 3.A.1.105) family.</text>
</comment>
<keyword evidence="3" id="KW-1003">Cell membrane</keyword>
<evidence type="ECO:0000256" key="4">
    <source>
        <dbReference type="ARBA" id="ARBA00022741"/>
    </source>
</evidence>
<evidence type="ECO:0000259" key="11">
    <source>
        <dbReference type="PROSITE" id="PS50893"/>
    </source>
</evidence>
<evidence type="ECO:0000256" key="6">
    <source>
        <dbReference type="ARBA" id="ARBA00022967"/>
    </source>
</evidence>
<evidence type="ECO:0000256" key="2">
    <source>
        <dbReference type="ARBA" id="ARBA00022448"/>
    </source>
</evidence>
<comment type="caution">
    <text evidence="12">The sequence shown here is derived from an EMBL/GenBank/DDBJ whole genome shotgun (WGS) entry which is preliminary data.</text>
</comment>
<protein>
    <submittedName>
        <fullName evidence="12">ATP-binding cassette domain-containing protein</fullName>
    </submittedName>
</protein>
<dbReference type="InterPro" id="IPR025302">
    <property type="entry name" value="DrrA1/2-like_C"/>
</dbReference>
<keyword evidence="13" id="KW-1185">Reference proteome</keyword>
<dbReference type="EMBL" id="JBHTCF010000022">
    <property type="protein sequence ID" value="MFC7309551.1"/>
    <property type="molecule type" value="Genomic_DNA"/>
</dbReference>
<keyword evidence="2" id="KW-0813">Transport</keyword>
<keyword evidence="8" id="KW-0046">Antibiotic resistance</keyword>
<dbReference type="InterPro" id="IPR017871">
    <property type="entry name" value="ABC_transporter-like_CS"/>
</dbReference>
<dbReference type="PROSITE" id="PS00211">
    <property type="entry name" value="ABC_TRANSPORTER_1"/>
    <property type="match status" value="1"/>
</dbReference>
<dbReference type="Pfam" id="PF13732">
    <property type="entry name" value="DrrA1-3_C"/>
    <property type="match status" value="1"/>
</dbReference>
<dbReference type="PROSITE" id="PS50893">
    <property type="entry name" value="ABC_TRANSPORTER_2"/>
    <property type="match status" value="1"/>
</dbReference>
<dbReference type="Gene3D" id="3.40.50.300">
    <property type="entry name" value="P-loop containing nucleotide triphosphate hydrolases"/>
    <property type="match status" value="1"/>
</dbReference>
<evidence type="ECO:0000313" key="13">
    <source>
        <dbReference type="Proteomes" id="UP001596523"/>
    </source>
</evidence>
<evidence type="ECO:0000256" key="3">
    <source>
        <dbReference type="ARBA" id="ARBA00022475"/>
    </source>
</evidence>
<dbReference type="InterPro" id="IPR003593">
    <property type="entry name" value="AAA+_ATPase"/>
</dbReference>
<comment type="subcellular location">
    <subcellularLocation>
        <location evidence="1">Cell membrane</location>
        <topology evidence="1">Peripheral membrane protein</topology>
        <orientation evidence="1">Cytoplasmic side</orientation>
    </subcellularLocation>
</comment>
<reference evidence="13" key="1">
    <citation type="journal article" date="2019" name="Int. J. Syst. Evol. Microbiol.">
        <title>The Global Catalogue of Microorganisms (GCM) 10K type strain sequencing project: providing services to taxonomists for standard genome sequencing and annotation.</title>
        <authorList>
            <consortium name="The Broad Institute Genomics Platform"/>
            <consortium name="The Broad Institute Genome Sequencing Center for Infectious Disease"/>
            <person name="Wu L."/>
            <person name="Ma J."/>
        </authorList>
    </citation>
    <scope>NUCLEOTIDE SEQUENCE [LARGE SCALE GENOMIC DNA]</scope>
    <source>
        <strain evidence="13">SYNS20</strain>
    </source>
</reference>
<dbReference type="NCBIfam" id="TIGR01188">
    <property type="entry name" value="drrA"/>
    <property type="match status" value="1"/>
</dbReference>
<proteinExistence type="inferred from homology"/>
<organism evidence="12 13">
    <name type="scientific">Streptomyces monticola</name>
    <dbReference type="NCBI Taxonomy" id="2666263"/>
    <lineage>
        <taxon>Bacteria</taxon>
        <taxon>Bacillati</taxon>
        <taxon>Actinomycetota</taxon>
        <taxon>Actinomycetes</taxon>
        <taxon>Kitasatosporales</taxon>
        <taxon>Streptomycetaceae</taxon>
        <taxon>Streptomyces</taxon>
    </lineage>
</organism>
<accession>A0ABW2JTR1</accession>
<dbReference type="RefSeq" id="WP_381838569.1">
    <property type="nucleotide sequence ID" value="NZ_JBHTCF010000022.1"/>
</dbReference>
<evidence type="ECO:0000256" key="7">
    <source>
        <dbReference type="ARBA" id="ARBA00023136"/>
    </source>
</evidence>
<evidence type="ECO:0000313" key="12">
    <source>
        <dbReference type="EMBL" id="MFC7309551.1"/>
    </source>
</evidence>
<dbReference type="GO" id="GO:0005524">
    <property type="term" value="F:ATP binding"/>
    <property type="evidence" value="ECO:0007669"/>
    <property type="project" value="UniProtKB-KW"/>
</dbReference>
<keyword evidence="5 12" id="KW-0067">ATP-binding</keyword>
<dbReference type="PANTHER" id="PTHR42711:SF19">
    <property type="entry name" value="DOXORUBICIN RESISTANCE ATP-BINDING PROTEIN DRRA"/>
    <property type="match status" value="1"/>
</dbReference>